<accession>A0ACD0NQ09</accession>
<dbReference type="Proteomes" id="UP000245626">
    <property type="component" value="Unassembled WGS sequence"/>
</dbReference>
<organism evidence="1 2">
    <name type="scientific">Violaceomyces palustris</name>
    <dbReference type="NCBI Taxonomy" id="1673888"/>
    <lineage>
        <taxon>Eukaryota</taxon>
        <taxon>Fungi</taxon>
        <taxon>Dikarya</taxon>
        <taxon>Basidiomycota</taxon>
        <taxon>Ustilaginomycotina</taxon>
        <taxon>Ustilaginomycetes</taxon>
        <taxon>Violaceomycetales</taxon>
        <taxon>Violaceomycetaceae</taxon>
        <taxon>Violaceomyces</taxon>
    </lineage>
</organism>
<evidence type="ECO:0000313" key="2">
    <source>
        <dbReference type="Proteomes" id="UP000245626"/>
    </source>
</evidence>
<sequence>MRRWSFSGTASLNTPIPHELVESFPSMRSSELARRMGLEHIGSTPCISRRHASSLQARLDELEAKLWQQSESFSRYKDGVETKLQLQSDYISRFEDQAESNFRLLNETLYECAEKAETRSVEIGLVTKRNFQDLILRCKRHATDVEFKQVAQRREYLDLSQRSACESQQLYSDIMVITRRQKDFEALLKDFESIKGPCQLFSRKVEILHQRLQSIIDRIKSLIDMNLNVSDGIQGKFRVPLERLENLVEEPDRTSIPSQEHGAISVAEGNGQGGHDVELKCLQPSVNPLASLDLDSIINLQACPPARHENTEGSPLFFQTRILSFRRYLQAIQKGKARNATILRHSGKAFGGSVQNS</sequence>
<keyword evidence="2" id="KW-1185">Reference proteome</keyword>
<gene>
    <name evidence="1" type="ORF">IE53DRAFT_224211</name>
</gene>
<proteinExistence type="predicted"/>
<name>A0ACD0NQ09_9BASI</name>
<dbReference type="EMBL" id="KZ820310">
    <property type="protein sequence ID" value="PWN47912.1"/>
    <property type="molecule type" value="Genomic_DNA"/>
</dbReference>
<protein>
    <submittedName>
        <fullName evidence="1">Uncharacterized protein</fullName>
    </submittedName>
</protein>
<reference evidence="1 2" key="1">
    <citation type="journal article" date="2018" name="Mol. Biol. Evol.">
        <title>Broad Genomic Sampling Reveals a Smut Pathogenic Ancestry of the Fungal Clade Ustilaginomycotina.</title>
        <authorList>
            <person name="Kijpornyongpan T."/>
            <person name="Mondo S.J."/>
            <person name="Barry K."/>
            <person name="Sandor L."/>
            <person name="Lee J."/>
            <person name="Lipzen A."/>
            <person name="Pangilinan J."/>
            <person name="LaButti K."/>
            <person name="Hainaut M."/>
            <person name="Henrissat B."/>
            <person name="Grigoriev I.V."/>
            <person name="Spatafora J.W."/>
            <person name="Aime M.C."/>
        </authorList>
    </citation>
    <scope>NUCLEOTIDE SEQUENCE [LARGE SCALE GENOMIC DNA]</scope>
    <source>
        <strain evidence="1 2">SA 807</strain>
    </source>
</reference>
<evidence type="ECO:0000313" key="1">
    <source>
        <dbReference type="EMBL" id="PWN47912.1"/>
    </source>
</evidence>